<feature type="compositionally biased region" description="Acidic residues" evidence="2">
    <location>
        <begin position="409"/>
        <end position="420"/>
    </location>
</feature>
<feature type="compositionally biased region" description="Acidic residues" evidence="2">
    <location>
        <begin position="502"/>
        <end position="516"/>
    </location>
</feature>
<proteinExistence type="predicted"/>
<accession>A0ABW4ZRK5</accession>
<sequence length="794" mass="89680">MRFNKNEDGGNTFSAAKAQGKKKRVTVVKPAVKQEKKGREIANQGTVKANSVKSARGSLVNAQSDARKAQNASSAELVSAHQQNEELQNKLKKVHSRNQTLEYNLSQLESKIHQLKVENDELRRLYKKMKETEKFGMIGHNLPRQSEELLSKMKELQSENRALREEIRMQRSILENQKHEGHEKFLAQIESFQKTNEALVAQIQALQVATVKTPDRMLVAEIEELRKAIEELNSQMEDLEETNEKLEDAVDNEELVSEIESLRKSIKKLHKKMEKQEALIQPSPDSLFIETILTEIESLRGLNEELNVQIEQLQSLRSQASAPEPVLNEEMVEVERADEDSEEMLAPIEPLEAEYEVAETVAPEPIFSEEAKVVVAESEEESSDEMHGQVELVEEESGVAPELALDEEAVAVAESEEESSEEMRGQVELVEEESGVAPELALDEEAVAVAESEEASSDEMHEQVELVEEESDVAPELALDEEAITVAESEEASSDEMHEQVELVEEESDVAPELEPNDGLVAEMETLRRDYAILQSQIGSRPSDDERQPMFTDTDKTLQDRIDAMQNEMKYLTAENQGLQNNLDRLQRMVKEQTSLQKHYQNLLASQDELSKKNDGLNKKMEILITKNETLRKEVEVAKYETMKANLELWLLKKEQAKMQKEDQNPSLQADRETMMAEGDVDQAVLPQPESENHVQNEVTEDTSFAPLNEESTSSEEAEYDSIFSLKGEAPEVEPDPIVWNAIQDAVPSEYAIPDQSFVQELRQEEAAESDEQTPPLDQPVEDQSSDDPSPKKP</sequence>
<name>A0ABW4ZRK5_9BACL</name>
<feature type="region of interest" description="Disordered" evidence="2">
    <location>
        <begin position="409"/>
        <end position="516"/>
    </location>
</feature>
<organism evidence="3 4">
    <name type="scientific">Tumebacillus lipolyticus</name>
    <dbReference type="NCBI Taxonomy" id="1280370"/>
    <lineage>
        <taxon>Bacteria</taxon>
        <taxon>Bacillati</taxon>
        <taxon>Bacillota</taxon>
        <taxon>Bacilli</taxon>
        <taxon>Bacillales</taxon>
        <taxon>Alicyclobacillaceae</taxon>
        <taxon>Tumebacillus</taxon>
    </lineage>
</organism>
<evidence type="ECO:0000256" key="1">
    <source>
        <dbReference type="SAM" id="Coils"/>
    </source>
</evidence>
<feature type="region of interest" description="Disordered" evidence="2">
    <location>
        <begin position="1"/>
        <end position="27"/>
    </location>
</feature>
<gene>
    <name evidence="3" type="ORF">ACFSOY_00860</name>
</gene>
<evidence type="ECO:0000256" key="2">
    <source>
        <dbReference type="SAM" id="MobiDB-lite"/>
    </source>
</evidence>
<comment type="caution">
    <text evidence="3">The sequence shown here is derived from an EMBL/GenBank/DDBJ whole genome shotgun (WGS) entry which is preliminary data.</text>
</comment>
<dbReference type="EMBL" id="JBHUIO010000002">
    <property type="protein sequence ID" value="MFD2168567.1"/>
    <property type="molecule type" value="Genomic_DNA"/>
</dbReference>
<feature type="compositionally biased region" description="Acidic residues" evidence="2">
    <location>
        <begin position="441"/>
        <end position="457"/>
    </location>
</feature>
<feature type="coiled-coil region" evidence="1">
    <location>
        <begin position="77"/>
        <end position="319"/>
    </location>
</feature>
<reference evidence="4" key="1">
    <citation type="journal article" date="2019" name="Int. J. Syst. Evol. Microbiol.">
        <title>The Global Catalogue of Microorganisms (GCM) 10K type strain sequencing project: providing services to taxonomists for standard genome sequencing and annotation.</title>
        <authorList>
            <consortium name="The Broad Institute Genomics Platform"/>
            <consortium name="The Broad Institute Genome Sequencing Center for Infectious Disease"/>
            <person name="Wu L."/>
            <person name="Ma J."/>
        </authorList>
    </citation>
    <scope>NUCLEOTIDE SEQUENCE [LARGE SCALE GENOMIC DNA]</scope>
    <source>
        <strain evidence="4">CGMCC 1.13574</strain>
    </source>
</reference>
<feature type="region of interest" description="Disordered" evidence="2">
    <location>
        <begin position="690"/>
        <end position="729"/>
    </location>
</feature>
<evidence type="ECO:0000313" key="4">
    <source>
        <dbReference type="Proteomes" id="UP001597343"/>
    </source>
</evidence>
<protein>
    <submittedName>
        <fullName evidence="3">Uncharacterized protein</fullName>
    </submittedName>
</protein>
<dbReference type="Proteomes" id="UP001597343">
    <property type="component" value="Unassembled WGS sequence"/>
</dbReference>
<feature type="region of interest" description="Disordered" evidence="2">
    <location>
        <begin position="751"/>
        <end position="794"/>
    </location>
</feature>
<dbReference type="RefSeq" id="WP_386043399.1">
    <property type="nucleotide sequence ID" value="NZ_JBHUIO010000002.1"/>
</dbReference>
<keyword evidence="4" id="KW-1185">Reference proteome</keyword>
<evidence type="ECO:0000313" key="3">
    <source>
        <dbReference type="EMBL" id="MFD2168567.1"/>
    </source>
</evidence>
<keyword evidence="1" id="KW-0175">Coiled coil</keyword>
<feature type="compositionally biased region" description="Acidic residues" evidence="2">
    <location>
        <begin position="465"/>
        <end position="494"/>
    </location>
</feature>